<feature type="transmembrane region" description="Helical" evidence="14">
    <location>
        <begin position="1113"/>
        <end position="1139"/>
    </location>
</feature>
<feature type="transmembrane region" description="Helical" evidence="14">
    <location>
        <begin position="437"/>
        <end position="459"/>
    </location>
</feature>
<feature type="compositionally biased region" description="Polar residues" evidence="13">
    <location>
        <begin position="46"/>
        <end position="60"/>
    </location>
</feature>
<feature type="transmembrane region" description="Helical" evidence="14">
    <location>
        <begin position="610"/>
        <end position="629"/>
    </location>
</feature>
<feature type="transmembrane region" description="Helical" evidence="14">
    <location>
        <begin position="1179"/>
        <end position="1202"/>
    </location>
</feature>
<evidence type="ECO:0000256" key="12">
    <source>
        <dbReference type="ARBA" id="ARBA00048014"/>
    </source>
</evidence>
<evidence type="ECO:0000256" key="10">
    <source>
        <dbReference type="ARBA" id="ARBA00023180"/>
    </source>
</evidence>
<evidence type="ECO:0000256" key="5">
    <source>
        <dbReference type="ARBA" id="ARBA00022679"/>
    </source>
</evidence>
<feature type="transmembrane region" description="Helical" evidence="14">
    <location>
        <begin position="1495"/>
        <end position="1516"/>
    </location>
</feature>
<name>A0A023PNK8_OWEFU</name>
<evidence type="ECO:0000256" key="13">
    <source>
        <dbReference type="SAM" id="MobiDB-lite"/>
    </source>
</evidence>
<dbReference type="EC" id="2.4.1.16" evidence="2"/>
<feature type="transmembrane region" description="Helical" evidence="14">
    <location>
        <begin position="662"/>
        <end position="684"/>
    </location>
</feature>
<accession>A0A023PNK8</accession>
<comment type="similarity">
    <text evidence="11">Belongs to the chitin synthase family. Class IV subfamily.</text>
</comment>
<evidence type="ECO:0000256" key="8">
    <source>
        <dbReference type="ARBA" id="ARBA00023054"/>
    </source>
</evidence>
<feature type="domain" description="Chitin synthase chs-1/2 N-terminal putative transporter" evidence="15">
    <location>
        <begin position="329"/>
        <end position="542"/>
    </location>
</feature>
<dbReference type="SUPFAM" id="SSF53448">
    <property type="entry name" value="Nucleotide-diphospho-sugar transferases"/>
    <property type="match status" value="1"/>
</dbReference>
<evidence type="ECO:0000256" key="2">
    <source>
        <dbReference type="ARBA" id="ARBA00012543"/>
    </source>
</evidence>
<protein>
    <recommendedName>
        <fullName evidence="2">chitin synthase</fullName>
        <ecNumber evidence="2">2.4.1.16</ecNumber>
    </recommendedName>
</protein>
<keyword evidence="8" id="KW-0175">Coiled coil</keyword>
<evidence type="ECO:0000256" key="11">
    <source>
        <dbReference type="ARBA" id="ARBA00046329"/>
    </source>
</evidence>
<evidence type="ECO:0000256" key="1">
    <source>
        <dbReference type="ARBA" id="ARBA00004651"/>
    </source>
</evidence>
<dbReference type="GO" id="GO:0005886">
    <property type="term" value="C:plasma membrane"/>
    <property type="evidence" value="ECO:0007669"/>
    <property type="project" value="UniProtKB-SubCell"/>
</dbReference>
<feature type="compositionally biased region" description="Low complexity" evidence="13">
    <location>
        <begin position="128"/>
        <end position="149"/>
    </location>
</feature>
<keyword evidence="10" id="KW-0325">Glycoprotein</keyword>
<feature type="transmembrane region" description="Helical" evidence="14">
    <location>
        <begin position="1242"/>
        <end position="1261"/>
    </location>
</feature>
<feature type="compositionally biased region" description="Polar residues" evidence="13">
    <location>
        <begin position="112"/>
        <end position="127"/>
    </location>
</feature>
<dbReference type="EMBL" id="KJ405459">
    <property type="protein sequence ID" value="AHX26707.1"/>
    <property type="molecule type" value="mRNA"/>
</dbReference>
<keyword evidence="6 14" id="KW-0812">Transmembrane</keyword>
<evidence type="ECO:0000256" key="6">
    <source>
        <dbReference type="ARBA" id="ARBA00022692"/>
    </source>
</evidence>
<feature type="transmembrane region" description="Helical" evidence="14">
    <location>
        <begin position="514"/>
        <end position="536"/>
    </location>
</feature>
<dbReference type="FunFam" id="3.90.550.10:FF:000139">
    <property type="entry name" value="Chitin synthase 8"/>
    <property type="match status" value="1"/>
</dbReference>
<dbReference type="PANTHER" id="PTHR22914:SF42">
    <property type="entry name" value="CHITIN SYNTHASE"/>
    <property type="match status" value="1"/>
</dbReference>
<proteinExistence type="evidence at transcript level"/>
<reference evidence="16" key="1">
    <citation type="journal article" date="2014" name="Genome Biol. Evol.">
        <title>Early divergence, broad distribution, and high diversity of animal chitin synthases.</title>
        <authorList>
            <person name="Zakrzewski A.C."/>
            <person name="Weigert A."/>
            <person name="Helm C."/>
            <person name="Adamski M."/>
            <person name="Adamska M."/>
            <person name="Bleidorn C."/>
            <person name="Raible F."/>
            <person name="Hausen H."/>
        </authorList>
    </citation>
    <scope>NUCLEOTIDE SEQUENCE</scope>
    <source>
        <strain evidence="16">OwfuCS5</strain>
    </source>
</reference>
<evidence type="ECO:0000256" key="14">
    <source>
        <dbReference type="SAM" id="Phobius"/>
    </source>
</evidence>
<evidence type="ECO:0000259" key="15">
    <source>
        <dbReference type="Pfam" id="PF23000"/>
    </source>
</evidence>
<feature type="transmembrane region" description="Helical" evidence="14">
    <location>
        <begin position="1214"/>
        <end position="1230"/>
    </location>
</feature>
<dbReference type="GO" id="GO:0004100">
    <property type="term" value="F:chitin synthase activity"/>
    <property type="evidence" value="ECO:0007669"/>
    <property type="project" value="UniProtKB-EC"/>
</dbReference>
<keyword evidence="4" id="KW-0328">Glycosyltransferase</keyword>
<comment type="subcellular location">
    <subcellularLocation>
        <location evidence="1">Cell membrane</location>
        <topology evidence="1">Multi-pass membrane protein</topology>
    </subcellularLocation>
</comment>
<feature type="transmembrane region" description="Helical" evidence="14">
    <location>
        <begin position="1443"/>
        <end position="1461"/>
    </location>
</feature>
<keyword evidence="9 14" id="KW-0472">Membrane</keyword>
<feature type="region of interest" description="Disordered" evidence="13">
    <location>
        <begin position="1631"/>
        <end position="1650"/>
    </location>
</feature>
<feature type="transmembrane region" description="Helical" evidence="14">
    <location>
        <begin position="1151"/>
        <end position="1173"/>
    </location>
</feature>
<feature type="transmembrane region" description="Helical" evidence="14">
    <location>
        <begin position="465"/>
        <end position="486"/>
    </location>
</feature>
<evidence type="ECO:0000256" key="3">
    <source>
        <dbReference type="ARBA" id="ARBA00022475"/>
    </source>
</evidence>
<comment type="catalytic activity">
    <reaction evidence="12">
        <text>[(1-&gt;4)-N-acetyl-beta-D-glucosaminyl](n) + UDP-N-acetyl-alpha-D-glucosamine = [(1-&gt;4)-N-acetyl-beta-D-glucosaminyl](n+1) + UDP + H(+)</text>
        <dbReference type="Rhea" id="RHEA:16637"/>
        <dbReference type="Rhea" id="RHEA-COMP:9593"/>
        <dbReference type="Rhea" id="RHEA-COMP:9595"/>
        <dbReference type="ChEBI" id="CHEBI:15378"/>
        <dbReference type="ChEBI" id="CHEBI:17029"/>
        <dbReference type="ChEBI" id="CHEBI:57705"/>
        <dbReference type="ChEBI" id="CHEBI:58223"/>
        <dbReference type="EC" id="2.4.1.16"/>
    </reaction>
</comment>
<evidence type="ECO:0000313" key="16">
    <source>
        <dbReference type="EMBL" id="AHX26707.1"/>
    </source>
</evidence>
<feature type="region of interest" description="Disordered" evidence="13">
    <location>
        <begin position="1"/>
        <end position="149"/>
    </location>
</feature>
<dbReference type="InterPro" id="IPR055120">
    <property type="entry name" value="Chs-1/2_IV_N"/>
</dbReference>
<feature type="transmembrane region" description="Helical" evidence="14">
    <location>
        <begin position="373"/>
        <end position="398"/>
    </location>
</feature>
<feature type="transmembrane region" description="Helical" evidence="14">
    <location>
        <begin position="404"/>
        <end position="425"/>
    </location>
</feature>
<sequence>MAQQRIRNYSDDRNYNKISTRQPYIRRDYNPDSRYSNDPTGYPRRNTPSYIGENRTQTNGFAKEGYGIANHKDKRYRSFDDSPQRQGPYDRPNVRDEQNMQPPFMKDPIAPVQQNEYPNSKFLSPTISNTPSSFRSRSNRSSDSTTSGSVFETLDTVSSYVEGEKSTIGAQEKTNQSEIDVEIIDGKEKQKPTQSYKWDAFRLMPVSDADDDQQCLETMKKAAKIISYIFVFIMVLGTTFLSKFTLVVLAANSRFGIKLDCSNTSLHECHVALDDTPVGFNRFLLINKQVIETTMPTSIPSNTTSNDTTSSTPMATEVVYTENNLVSGVVRQCDTMTMYWVWGLVMTVCIPYILVLWRSLWRMCFKTKQGPSAITFVVVMLVETLHSIGIVLLVFYILRKLDSVSAIAMLTSVGTIPSALSLFYRPLVQRAAMAKRGLNITATFIHVVGIIAWPVLIFYKTTTLTHVWTIPLSLLLISCGWWETFVHVRYTYMGKLGELLVSVKKNARRSRSKLYAVVSIWKILLTICGMMVTMTFDMRDSAGLEFNEWFFFQNHENKCPGIANGGEKVGSNDIPDITWIWAVIWTIQFLSSSFSYIFAKFGAKTLIQDIAVALPLLLSTPLTICIMVLGCEPNQRAALAGVLPNHVFWQCTSWSFDEPTTYLFIPLAIICWLGQLWVTRHVWYPATQRLAKTEKLFALPLFCGVMIEQSLSFNRRKDDHIISDQQEKKALEVILEAVGQEADDAVEDEEETRMTYDTIKAKEDATPMIYFCATMWHENEQEMIHLLNSIFKMDIDQNARKNAQTYFGIVDPDFYNFETHIFFDDAFDFHIDGDTDYEANEFVKLLVATIDMSASAVHRMKCKIAAPVKCETPYGGMLEWHLPGGNKLIAHLKDKLKIRHKKRWSQVMYMYMFLGHKLWTKVKSGIKKQNVAENTFLLALDGDVDFQPLSVLLLVDLMKRNEKVGAACGRIHPIGAGPMVWYQKFEYAVGHWFQKSTEHILGCVLCSPGCFSLFRGAALMDDNIVKRYTTVSTDPVHYVQYDQGEDRWLCTLLLQQGYRVEYSAASDAFTFAPEGFNEFFNQRRRWTPSTMANILDLIISANQTTKTNENISWLYIAYQTALFVSSIIGPATVFLVIVGSLENLLQMGDNGLWIAFTVNLVLIIMFVVVGLKAKTDTQLFVAGVLSTLYALVMILVMVSVIVNFREKYLCDPSSLFTVVLVGMFLLTGILHPQEISCLAHGLLYYLAVPSTFMLLTIFSVCNLNNVSWGTREVKKTKTEQELLDAKKEAHEAKQKGVSGGIAAVVPAVTQEGINCCGIFRCLPGNAQPVPVSPVVVQPSYPINNQGASQDETNIDDLLDVAPEKSKLSNNLPDLTSNIPEVRTKQRSSWIRDPALGDGKIIRISKSDKLFSEQLIERYLKPLENDKVHQEKVAMGLKDLRNKVVFGFVVMNVIYITVVQSLQLQRERALAFQIDVCPFHLHPETGETIELSIQPMAMVFLLFFGIVLGVQFVGMLAHRMETFMHVIATTYLACFGSKQKHENENRERIKKALQTAKDLSALKSEDSSKYSTLTSIADDIQSVPKQPNPLQKPKGVDSNATRLDPAQTRRPSFGTLDAAFARRFRRVQKHIENGEEPLPDYGANDDNPVPQKNKMRRRIAKDFIYENREQILNTNIYNRQDRNPMYRY</sequence>
<evidence type="ECO:0000256" key="4">
    <source>
        <dbReference type="ARBA" id="ARBA00022676"/>
    </source>
</evidence>
<dbReference type="GO" id="GO:0006031">
    <property type="term" value="P:chitin biosynthetic process"/>
    <property type="evidence" value="ECO:0007669"/>
    <property type="project" value="TreeGrafter"/>
</dbReference>
<dbReference type="InterPro" id="IPR029044">
    <property type="entry name" value="Nucleotide-diphossugar_trans"/>
</dbReference>
<keyword evidence="3" id="KW-1003">Cell membrane</keyword>
<dbReference type="Pfam" id="PF23000">
    <property type="entry name" value="ChitinSynthase_IV_N"/>
    <property type="match status" value="1"/>
</dbReference>
<keyword evidence="7 14" id="KW-1133">Transmembrane helix</keyword>
<evidence type="ECO:0000256" key="7">
    <source>
        <dbReference type="ARBA" id="ARBA00022989"/>
    </source>
</evidence>
<feature type="transmembrane region" description="Helical" evidence="14">
    <location>
        <begin position="339"/>
        <end position="361"/>
    </location>
</feature>
<feature type="region of interest" description="Disordered" evidence="13">
    <location>
        <begin position="1580"/>
        <end position="1609"/>
    </location>
</feature>
<dbReference type="PANTHER" id="PTHR22914">
    <property type="entry name" value="CHITIN SYNTHASE"/>
    <property type="match status" value="1"/>
</dbReference>
<dbReference type="InterPro" id="IPR004835">
    <property type="entry name" value="Chitin_synth"/>
</dbReference>
<dbReference type="CDD" id="cd04190">
    <property type="entry name" value="Chitin_synth_C"/>
    <property type="match status" value="1"/>
</dbReference>
<feature type="transmembrane region" description="Helical" evidence="14">
    <location>
        <begin position="579"/>
        <end position="598"/>
    </location>
</feature>
<dbReference type="Pfam" id="PF03142">
    <property type="entry name" value="Chitin_synth_2"/>
    <property type="match status" value="1"/>
</dbReference>
<keyword evidence="5" id="KW-0808">Transferase</keyword>
<evidence type="ECO:0000256" key="9">
    <source>
        <dbReference type="ARBA" id="ARBA00023136"/>
    </source>
</evidence>
<feature type="transmembrane region" description="Helical" evidence="14">
    <location>
        <begin position="696"/>
        <end position="713"/>
    </location>
</feature>
<organism evidence="16">
    <name type="scientific">Owenia fusiformis</name>
    <name type="common">Polychaete worm</name>
    <dbReference type="NCBI Taxonomy" id="6347"/>
    <lineage>
        <taxon>Eukaryota</taxon>
        <taxon>Metazoa</taxon>
        <taxon>Spiralia</taxon>
        <taxon>Lophotrochozoa</taxon>
        <taxon>Annelida</taxon>
        <taxon>Polychaeta</taxon>
        <taxon>Sedentaria</taxon>
        <taxon>Canalipalpata</taxon>
        <taxon>Sabellida</taxon>
        <taxon>Oweniida</taxon>
        <taxon>Oweniidae</taxon>
        <taxon>Owenia</taxon>
    </lineage>
</organism>
<feature type="transmembrane region" description="Helical" evidence="14">
    <location>
        <begin position="225"/>
        <end position="250"/>
    </location>
</feature>